<keyword evidence="7 13" id="KW-0378">Hydrolase</keyword>
<evidence type="ECO:0000256" key="2">
    <source>
        <dbReference type="ARBA" id="ARBA00009189"/>
    </source>
</evidence>
<evidence type="ECO:0000256" key="5">
    <source>
        <dbReference type="ARBA" id="ARBA00022722"/>
    </source>
</evidence>
<dbReference type="GO" id="GO:0004527">
    <property type="term" value="F:exonuclease activity"/>
    <property type="evidence" value="ECO:0007669"/>
    <property type="project" value="UniProtKB-KW"/>
</dbReference>
<feature type="domain" description="DUF83" evidence="14">
    <location>
        <begin position="8"/>
        <end position="186"/>
    </location>
</feature>
<evidence type="ECO:0000256" key="8">
    <source>
        <dbReference type="ARBA" id="ARBA00022839"/>
    </source>
</evidence>
<keyword evidence="12 13" id="KW-0464">Manganese</keyword>
<keyword evidence="8 13" id="KW-0269">Exonuclease</keyword>
<name>A0A1C7P9H3_9BACT</name>
<dbReference type="Pfam" id="PF01930">
    <property type="entry name" value="Cas_Cas4"/>
    <property type="match status" value="1"/>
</dbReference>
<sequence length="220" mass="25177">MEDGLPISSLQHYIYCPRQCALIHVERLWADNIHTASGSIEHERVDAGQGNTSRGIRIERSVHLLSERYGMQGVADVVEYHGPRGRYDRIVPVEYKHGKPKAHRADEVQLCAQAICLEEMHGMDIERGYLFYLKPRRRTDVLFDEELRNLTIRTILDVRSLIDNGETPPARYEKSCEQCSMIDLCLPHLGPHMKGIGKVPASQYNDRQFSLLLNNEPSEP</sequence>
<comment type="cofactor">
    <cofactor evidence="1">
        <name>[4Fe-4S] cluster</name>
        <dbReference type="ChEBI" id="CHEBI:49883"/>
    </cofactor>
</comment>
<gene>
    <name evidence="15" type="ORF">PYTT_2359</name>
</gene>
<dbReference type="GO" id="GO:0046872">
    <property type="term" value="F:metal ion binding"/>
    <property type="evidence" value="ECO:0007669"/>
    <property type="project" value="UniProtKB-KW"/>
</dbReference>
<evidence type="ECO:0000256" key="3">
    <source>
        <dbReference type="ARBA" id="ARBA00012768"/>
    </source>
</evidence>
<evidence type="ECO:0000256" key="6">
    <source>
        <dbReference type="ARBA" id="ARBA00022723"/>
    </source>
</evidence>
<dbReference type="GO" id="GO:0051536">
    <property type="term" value="F:iron-sulfur cluster binding"/>
    <property type="evidence" value="ECO:0007669"/>
    <property type="project" value="UniProtKB-KW"/>
</dbReference>
<dbReference type="PANTHER" id="PTHR36531">
    <property type="entry name" value="CRISPR-ASSOCIATED EXONUCLEASE CAS4"/>
    <property type="match status" value="1"/>
</dbReference>
<keyword evidence="11 13" id="KW-0051">Antiviral defense</keyword>
<reference evidence="16" key="1">
    <citation type="submission" date="2016-09" db="EMBL/GenBank/DDBJ databases">
        <authorList>
            <person name="Koehorst J."/>
        </authorList>
    </citation>
    <scope>NUCLEOTIDE SEQUENCE [LARGE SCALE GENOMIC DNA]</scope>
</reference>
<dbReference type="PANTHER" id="PTHR36531:SF6">
    <property type="entry name" value="DNA REPLICATION ATP-DEPENDENT HELICASE_NUCLEASE DNA2"/>
    <property type="match status" value="1"/>
</dbReference>
<evidence type="ECO:0000256" key="9">
    <source>
        <dbReference type="ARBA" id="ARBA00023004"/>
    </source>
</evidence>
<keyword evidence="5 13" id="KW-0540">Nuclease</keyword>
<keyword evidence="6 13" id="KW-0479">Metal-binding</keyword>
<dbReference type="EMBL" id="LT629973">
    <property type="protein sequence ID" value="SEH99102.1"/>
    <property type="molecule type" value="Genomic_DNA"/>
</dbReference>
<proteinExistence type="inferred from homology"/>
<evidence type="ECO:0000256" key="10">
    <source>
        <dbReference type="ARBA" id="ARBA00023014"/>
    </source>
</evidence>
<dbReference type="Gene3D" id="3.90.320.10">
    <property type="match status" value="1"/>
</dbReference>
<evidence type="ECO:0000313" key="16">
    <source>
        <dbReference type="Proteomes" id="UP000176204"/>
    </source>
</evidence>
<dbReference type="KEGG" id="agl:PYTT_2359"/>
<dbReference type="Proteomes" id="UP000176204">
    <property type="component" value="Chromosome I"/>
</dbReference>
<comment type="cofactor">
    <cofactor evidence="13">
        <name>iron-sulfur cluster</name>
        <dbReference type="ChEBI" id="CHEBI:30408"/>
    </cofactor>
</comment>
<keyword evidence="10 13" id="KW-0411">Iron-sulfur</keyword>
<comment type="similarity">
    <text evidence="2 13">Belongs to the CRISPR-associated exonuclease Cas4 family.</text>
</comment>
<evidence type="ECO:0000256" key="11">
    <source>
        <dbReference type="ARBA" id="ARBA00023118"/>
    </source>
</evidence>
<evidence type="ECO:0000259" key="14">
    <source>
        <dbReference type="Pfam" id="PF01930"/>
    </source>
</evidence>
<accession>A0A1C7P9H3</accession>
<evidence type="ECO:0000256" key="1">
    <source>
        <dbReference type="ARBA" id="ARBA00001966"/>
    </source>
</evidence>
<dbReference type="AlphaFoldDB" id="A0A1C7P9H3"/>
<dbReference type="InterPro" id="IPR013343">
    <property type="entry name" value="CRISPR-assoc_prot_Cas4"/>
</dbReference>
<comment type="function">
    <text evidence="13">CRISPR (clustered regularly interspaced short palindromic repeat) is an adaptive immune system that provides protection against mobile genetic elements (viruses, transposable elements and conjugative plasmids). CRISPR clusters contain sequences complementary to antecedent mobile elements and target invading nucleic acids. CRISPR clusters are transcribed and processed into CRISPR RNA (crRNA).</text>
</comment>
<evidence type="ECO:0000256" key="4">
    <source>
        <dbReference type="ARBA" id="ARBA00020049"/>
    </source>
</evidence>
<dbReference type="InterPro" id="IPR011604">
    <property type="entry name" value="PDDEXK-like_dom_sf"/>
</dbReference>
<evidence type="ECO:0000313" key="15">
    <source>
        <dbReference type="EMBL" id="SEH99102.1"/>
    </source>
</evidence>
<keyword evidence="9 13" id="KW-0408">Iron</keyword>
<protein>
    <recommendedName>
        <fullName evidence="4 13">CRISPR-associated exonuclease Cas4</fullName>
        <ecNumber evidence="3 13">3.1.12.1</ecNumber>
    </recommendedName>
</protein>
<evidence type="ECO:0000256" key="7">
    <source>
        <dbReference type="ARBA" id="ARBA00022801"/>
    </source>
</evidence>
<organism evidence="15 16">
    <name type="scientific">Akkermansia glycaniphila</name>
    <dbReference type="NCBI Taxonomy" id="1679444"/>
    <lineage>
        <taxon>Bacteria</taxon>
        <taxon>Pseudomonadati</taxon>
        <taxon>Verrucomicrobiota</taxon>
        <taxon>Verrucomicrobiia</taxon>
        <taxon>Verrucomicrobiales</taxon>
        <taxon>Akkermansiaceae</taxon>
        <taxon>Akkermansia</taxon>
    </lineage>
</organism>
<evidence type="ECO:0000256" key="12">
    <source>
        <dbReference type="ARBA" id="ARBA00023211"/>
    </source>
</evidence>
<dbReference type="NCBIfam" id="TIGR00372">
    <property type="entry name" value="cas4"/>
    <property type="match status" value="1"/>
</dbReference>
<keyword evidence="16" id="KW-1185">Reference proteome</keyword>
<dbReference type="STRING" id="1679444.PYTT_2359"/>
<evidence type="ECO:0000256" key="13">
    <source>
        <dbReference type="RuleBase" id="RU365022"/>
    </source>
</evidence>
<dbReference type="EC" id="3.1.12.1" evidence="3 13"/>
<dbReference type="InterPro" id="IPR022765">
    <property type="entry name" value="Dna2/Cas4_DUF83"/>
</dbReference>
<dbReference type="InterPro" id="IPR051827">
    <property type="entry name" value="Cas4_exonuclease"/>
</dbReference>
<comment type="cofactor">
    <cofactor evidence="13">
        <name>Mg(2+)</name>
        <dbReference type="ChEBI" id="CHEBI:18420"/>
    </cofactor>
    <cofactor evidence="13">
        <name>Mn(2+)</name>
        <dbReference type="ChEBI" id="CHEBI:29035"/>
    </cofactor>
    <text evidence="13">Mg(2+) or Mn(2+) required for ssDNA cleavage activity.</text>
</comment>
<dbReference type="PATRIC" id="fig|1679444.3.peg.1579"/>
<dbReference type="CDD" id="cd09637">
    <property type="entry name" value="Cas4_I-A_I-B_I-C_I-D_II-B"/>
    <property type="match status" value="1"/>
</dbReference>
<dbReference type="GO" id="GO:0051607">
    <property type="term" value="P:defense response to virus"/>
    <property type="evidence" value="ECO:0007669"/>
    <property type="project" value="UniProtKB-KW"/>
</dbReference>